<name>A0A0L0NPQ5_CANAR</name>
<proteinExistence type="predicted"/>
<dbReference type="Proteomes" id="UP000037122">
    <property type="component" value="Unassembled WGS sequence"/>
</dbReference>
<evidence type="ECO:0000313" key="2">
    <source>
        <dbReference type="Proteomes" id="UP000037122"/>
    </source>
</evidence>
<evidence type="ECO:0000313" key="1">
    <source>
        <dbReference type="EMBL" id="KND96131.1"/>
    </source>
</evidence>
<gene>
    <name evidence="1" type="ORF">QG37_07620</name>
</gene>
<protein>
    <submittedName>
        <fullName evidence="1">Uncharacterized protein</fullName>
    </submittedName>
</protein>
<dbReference type="VEuPathDB" id="FungiDB:QG37_07620"/>
<organism evidence="1 2">
    <name type="scientific">Candidozyma auris</name>
    <name type="common">Yeast</name>
    <name type="synonym">Candida auris</name>
    <dbReference type="NCBI Taxonomy" id="498019"/>
    <lineage>
        <taxon>Eukaryota</taxon>
        <taxon>Fungi</taxon>
        <taxon>Dikarya</taxon>
        <taxon>Ascomycota</taxon>
        <taxon>Saccharomycotina</taxon>
        <taxon>Pichiomycetes</taxon>
        <taxon>Metschnikowiaceae</taxon>
        <taxon>Candidozyma</taxon>
    </lineage>
</organism>
<dbReference type="AlphaFoldDB" id="A0A0L0NPQ5"/>
<reference evidence="2" key="1">
    <citation type="journal article" date="2015" name="BMC Genomics">
        <title>Draft genome of a commonly misdiagnosed multidrug resistant pathogen Candida auris.</title>
        <authorList>
            <person name="Chatterjee S."/>
            <person name="Alampalli S.V."/>
            <person name="Nageshan R.K."/>
            <person name="Chettiar S.T."/>
            <person name="Joshi S."/>
            <person name="Tatu U.S."/>
        </authorList>
    </citation>
    <scope>NUCLEOTIDE SEQUENCE [LARGE SCALE GENOMIC DNA]</scope>
    <source>
        <strain evidence="2">6684</strain>
    </source>
</reference>
<dbReference type="EMBL" id="LGST01000059">
    <property type="protein sequence ID" value="KND96131.1"/>
    <property type="molecule type" value="Genomic_DNA"/>
</dbReference>
<sequence length="60" mass="7077">MDFLFEFDPRDSLVTIQNKRDLGLEGTKPVQSVNPGMEFQDRRRNHTSQRNFILFGMKDC</sequence>
<comment type="caution">
    <text evidence="1">The sequence shown here is derived from an EMBL/GenBank/DDBJ whole genome shotgun (WGS) entry which is preliminary data.</text>
</comment>
<accession>A0A0L0NPQ5</accession>